<dbReference type="SUPFAM" id="SSF51338">
    <property type="entry name" value="Composite domain of metallo-dependent hydrolases"/>
    <property type="match status" value="1"/>
</dbReference>
<keyword evidence="4" id="KW-1185">Reference proteome</keyword>
<dbReference type="PROSITE" id="PS51257">
    <property type="entry name" value="PROKAR_LIPOPROTEIN"/>
    <property type="match status" value="1"/>
</dbReference>
<reference evidence="3 4" key="1">
    <citation type="submission" date="2015-08" db="EMBL/GenBank/DDBJ databases">
        <authorList>
            <person name="Babu N.S."/>
            <person name="Beckwith C.J."/>
            <person name="Beseler K.G."/>
            <person name="Brison A."/>
            <person name="Carone J.V."/>
            <person name="Caskin T.P."/>
            <person name="Diamond M."/>
            <person name="Durham M.E."/>
            <person name="Foxe J.M."/>
            <person name="Go M."/>
            <person name="Henderson B.A."/>
            <person name="Jones I.B."/>
            <person name="McGettigan J.A."/>
            <person name="Micheletti S.J."/>
            <person name="Nasrallah M.E."/>
            <person name="Ortiz D."/>
            <person name="Piller C.R."/>
            <person name="Privatt S.R."/>
            <person name="Schneider S.L."/>
            <person name="Sharp S."/>
            <person name="Smith T.C."/>
            <person name="Stanton J.D."/>
            <person name="Ullery H.E."/>
            <person name="Wilson R.J."/>
            <person name="Serrano M.G."/>
            <person name="Buck G."/>
            <person name="Lee V."/>
            <person name="Wang Y."/>
            <person name="Carvalho R."/>
            <person name="Voegtly L."/>
            <person name="Shi R."/>
            <person name="Duckworth R."/>
            <person name="Johnson A."/>
            <person name="Loviza R."/>
            <person name="Walstead R."/>
            <person name="Shah Z."/>
            <person name="Kiflezghi M."/>
            <person name="Wade K."/>
            <person name="Ball S.L."/>
            <person name="Bradley K.W."/>
            <person name="Asai D.J."/>
            <person name="Bowman C.A."/>
            <person name="Russell D.A."/>
            <person name="Pope W.H."/>
            <person name="Jacobs-Sera D."/>
            <person name="Hendrix R.W."/>
            <person name="Hatfull G.F."/>
        </authorList>
    </citation>
    <scope>NUCLEOTIDE SEQUENCE [LARGE SCALE GENOMIC DNA]</scope>
    <source>
        <strain evidence="3 4">DSM 27710</strain>
    </source>
</reference>
<dbReference type="EMBL" id="CP012332">
    <property type="protein sequence ID" value="AKU93246.1"/>
    <property type="molecule type" value="Genomic_DNA"/>
</dbReference>
<dbReference type="InterPro" id="IPR006680">
    <property type="entry name" value="Amidohydro-rel"/>
</dbReference>
<dbReference type="InterPro" id="IPR032466">
    <property type="entry name" value="Metal_Hydrolase"/>
</dbReference>
<dbReference type="Gene3D" id="3.20.20.140">
    <property type="entry name" value="Metal-dependent hydrolases"/>
    <property type="match status" value="1"/>
</dbReference>
<name>A0A0K1PIN1_9BACT</name>
<organism evidence="3 4">
    <name type="scientific">Vulgatibacter incomptus</name>
    <dbReference type="NCBI Taxonomy" id="1391653"/>
    <lineage>
        <taxon>Bacteria</taxon>
        <taxon>Pseudomonadati</taxon>
        <taxon>Myxococcota</taxon>
        <taxon>Myxococcia</taxon>
        <taxon>Myxococcales</taxon>
        <taxon>Cystobacterineae</taxon>
        <taxon>Vulgatibacteraceae</taxon>
        <taxon>Vulgatibacter</taxon>
    </lineage>
</organism>
<feature type="chain" id="PRO_5005465542" evidence="1">
    <location>
        <begin position="22"/>
        <end position="461"/>
    </location>
</feature>
<dbReference type="GO" id="GO:0016810">
    <property type="term" value="F:hydrolase activity, acting on carbon-nitrogen (but not peptide) bonds"/>
    <property type="evidence" value="ECO:0007669"/>
    <property type="project" value="InterPro"/>
</dbReference>
<dbReference type="PANTHER" id="PTHR43135:SF3">
    <property type="entry name" value="ALPHA-D-RIBOSE 1-METHYLPHOSPHONATE 5-TRIPHOSPHATE DIPHOSPHATASE"/>
    <property type="match status" value="1"/>
</dbReference>
<sequence length="461" mass="48447">MCRVHHLLPLVLLTFGCAATHQPVLVTPPDTHHEAPPTLIRNVRVFTGLEDDLTEPVDVLLARGRVARVAHPGKLVPPEGTEVVDAEGLTLMPGLVDMNVRLGASDDTPPWAGAIRDPKLQAEALLYSGITTVVAVGHDADIEALQKEIADGRVAGPRMFRSSHSIVGTASLEPGPFGRFFRPRSARIASTPKDAARAARRDLEYLRSDFVKVDFGGEPGLSRKALEAVVAEARMYERSVYVDAQRPEDAAEAAEAGATLLLHTPWTSRLTNEQADAIALSGAPVVTTARLWAAMGERMSGTPSASPLEGEVLRTGTGAPGAGGAAAAGPLEDTKELASSYDATTRENLAVLRELGVPLLAGSGSGLPGLVHGAALHQELQALVALGFPPAEVLKMATSYPVRILAPRAAFGVIGLGAYADLLLVDGNPVEDISAVGRIVAVWQAGRKIDRRIPAAPVEAH</sequence>
<dbReference type="STRING" id="1391653.AKJ08_3633"/>
<dbReference type="PATRIC" id="fig|1391653.3.peg.3790"/>
<dbReference type="AlphaFoldDB" id="A0A0K1PIN1"/>
<feature type="domain" description="Amidohydrolase-related" evidence="2">
    <location>
        <begin position="91"/>
        <end position="446"/>
    </location>
</feature>
<dbReference type="Proteomes" id="UP000055590">
    <property type="component" value="Chromosome"/>
</dbReference>
<dbReference type="Pfam" id="PF01979">
    <property type="entry name" value="Amidohydro_1"/>
    <property type="match status" value="1"/>
</dbReference>
<keyword evidence="3" id="KW-0378">Hydrolase</keyword>
<dbReference type="Gene3D" id="2.30.40.10">
    <property type="entry name" value="Urease, subunit C, domain 1"/>
    <property type="match status" value="1"/>
</dbReference>
<keyword evidence="1" id="KW-0732">Signal</keyword>
<dbReference type="KEGG" id="vin:AKJ08_3633"/>
<evidence type="ECO:0000313" key="3">
    <source>
        <dbReference type="EMBL" id="AKU93246.1"/>
    </source>
</evidence>
<dbReference type="InterPro" id="IPR051781">
    <property type="entry name" value="Metallo-dep_Hydrolase"/>
</dbReference>
<evidence type="ECO:0000313" key="4">
    <source>
        <dbReference type="Proteomes" id="UP000055590"/>
    </source>
</evidence>
<dbReference type="InterPro" id="IPR011059">
    <property type="entry name" value="Metal-dep_hydrolase_composite"/>
</dbReference>
<proteinExistence type="predicted"/>
<dbReference type="SUPFAM" id="SSF51556">
    <property type="entry name" value="Metallo-dependent hydrolases"/>
    <property type="match status" value="1"/>
</dbReference>
<dbReference type="PANTHER" id="PTHR43135">
    <property type="entry name" value="ALPHA-D-RIBOSE 1-METHYLPHOSPHONATE 5-TRIPHOSPHATE DIPHOSPHATASE"/>
    <property type="match status" value="1"/>
</dbReference>
<feature type="signal peptide" evidence="1">
    <location>
        <begin position="1"/>
        <end position="21"/>
    </location>
</feature>
<protein>
    <submittedName>
        <fullName evidence="3">Amidohydrolase</fullName>
    </submittedName>
</protein>
<evidence type="ECO:0000256" key="1">
    <source>
        <dbReference type="SAM" id="SignalP"/>
    </source>
</evidence>
<gene>
    <name evidence="3" type="ORF">AKJ08_3633</name>
</gene>
<evidence type="ECO:0000259" key="2">
    <source>
        <dbReference type="Pfam" id="PF01979"/>
    </source>
</evidence>
<accession>A0A0K1PIN1</accession>